<dbReference type="PROSITE" id="PS51675">
    <property type="entry name" value="SAM_MT_TRM10"/>
    <property type="match status" value="1"/>
</dbReference>
<feature type="region of interest" description="Disordered" evidence="9">
    <location>
        <begin position="384"/>
        <end position="423"/>
    </location>
</feature>
<dbReference type="RefSeq" id="XP_066074767.1">
    <property type="nucleotide sequence ID" value="XM_066218670.1"/>
</dbReference>
<dbReference type="Proteomes" id="UP001355207">
    <property type="component" value="Chromosome 3"/>
</dbReference>
<dbReference type="EC" id="2.1.1.221" evidence="1"/>
<evidence type="ECO:0000259" key="10">
    <source>
        <dbReference type="PROSITE" id="PS51675"/>
    </source>
</evidence>
<organism evidence="11 12">
    <name type="scientific">Kwoniella dendrophila CBS 6074</name>
    <dbReference type="NCBI Taxonomy" id="1295534"/>
    <lineage>
        <taxon>Eukaryota</taxon>
        <taxon>Fungi</taxon>
        <taxon>Dikarya</taxon>
        <taxon>Basidiomycota</taxon>
        <taxon>Agaricomycotina</taxon>
        <taxon>Tremellomycetes</taxon>
        <taxon>Tremellales</taxon>
        <taxon>Cryptococcaceae</taxon>
        <taxon>Kwoniella</taxon>
    </lineage>
</organism>
<keyword evidence="12" id="KW-1185">Reference proteome</keyword>
<dbReference type="InterPro" id="IPR007356">
    <property type="entry name" value="tRNA_m1G_MeTrfase_euk"/>
</dbReference>
<evidence type="ECO:0000256" key="9">
    <source>
        <dbReference type="SAM" id="MobiDB-lite"/>
    </source>
</evidence>
<dbReference type="GO" id="GO:0005634">
    <property type="term" value="C:nucleus"/>
    <property type="evidence" value="ECO:0007669"/>
    <property type="project" value="TreeGrafter"/>
</dbReference>
<dbReference type="PANTHER" id="PTHR13563">
    <property type="entry name" value="TRNA (GUANINE-9-) METHYLTRANSFERASE"/>
    <property type="match status" value="1"/>
</dbReference>
<evidence type="ECO:0000313" key="11">
    <source>
        <dbReference type="EMBL" id="WWC88004.1"/>
    </source>
</evidence>
<keyword evidence="4" id="KW-0808">Transferase</keyword>
<accession>A0AAX4JRX1</accession>
<sequence>MDEESMLNASTSMEEPQAGPSTLTSVESGTDKPEGMSKNAMKRLAKEARMAELKPLKRKLEKQRRKERKNELSKGYIEGTLSEKDKELYEKRKQLEKERKIATKKFKSGELDSIPGNNGRIGNNNSVEGNEIWNGGIIIDLGFDKLMNEQEIKSISSQIAYCYSSNRTASKPIKTILHTSFSPEHSPRLWNKMISRNWNKWSRSYWWHQDVGELNEILNSNLEDLKSTSATTIDQIEGNNVNNDNQNVNEQGKRSIEMTEDETQKQLEDYLIGPNLPKGIIKGKHKLIYLSADSEEEIETLDENEIYIIGGIVDRNRYKNLCQNKAENLNIKTARLPIGKFIENLPTRKVLTVNQVFDILLQYIAQKDWQKAFETVIPQRKYHESKKAKSIHNKQINEDQSNESVNNDDDDDADDQEELDEQH</sequence>
<dbReference type="InterPro" id="IPR028564">
    <property type="entry name" value="MT_TRM10-typ"/>
</dbReference>
<dbReference type="PANTHER" id="PTHR13563:SF13">
    <property type="entry name" value="TRNA METHYLTRANSFERASE 10 HOMOLOG A"/>
    <property type="match status" value="1"/>
</dbReference>
<dbReference type="Gene3D" id="3.40.1280.30">
    <property type="match status" value="1"/>
</dbReference>
<evidence type="ECO:0000256" key="6">
    <source>
        <dbReference type="ARBA" id="ARBA00031792"/>
    </source>
</evidence>
<dbReference type="InterPro" id="IPR038459">
    <property type="entry name" value="MT_TRM10-typ_sf"/>
</dbReference>
<feature type="compositionally biased region" description="Acidic residues" evidence="9">
    <location>
        <begin position="406"/>
        <end position="423"/>
    </location>
</feature>
<protein>
    <recommendedName>
        <fullName evidence="2">tRNA (guanine(9)-N1)-methyltransferase</fullName>
        <ecNumber evidence="1">2.1.1.221</ecNumber>
    </recommendedName>
    <alternativeName>
        <fullName evidence="7">tRNA methyltransferase 10</fullName>
    </alternativeName>
    <alternativeName>
        <fullName evidence="6">tRNA(m1G9)-methyltransferase</fullName>
    </alternativeName>
</protein>
<feature type="compositionally biased region" description="Polar residues" evidence="9">
    <location>
        <begin position="7"/>
        <end position="28"/>
    </location>
</feature>
<dbReference type="CDD" id="cd18089">
    <property type="entry name" value="SPOUT_Trm10-like"/>
    <property type="match status" value="1"/>
</dbReference>
<dbReference type="AlphaFoldDB" id="A0AAX4JRX1"/>
<evidence type="ECO:0000256" key="3">
    <source>
        <dbReference type="ARBA" id="ARBA00022603"/>
    </source>
</evidence>
<comment type="catalytic activity">
    <reaction evidence="8">
        <text>guanosine(9) in tRNA + S-adenosyl-L-methionine = N(1)-methylguanosine(9) in tRNA + S-adenosyl-L-homocysteine + H(+)</text>
        <dbReference type="Rhea" id="RHEA:43156"/>
        <dbReference type="Rhea" id="RHEA-COMP:10367"/>
        <dbReference type="Rhea" id="RHEA-COMP:10368"/>
        <dbReference type="ChEBI" id="CHEBI:15378"/>
        <dbReference type="ChEBI" id="CHEBI:57856"/>
        <dbReference type="ChEBI" id="CHEBI:59789"/>
        <dbReference type="ChEBI" id="CHEBI:73542"/>
        <dbReference type="ChEBI" id="CHEBI:74269"/>
        <dbReference type="EC" id="2.1.1.221"/>
    </reaction>
</comment>
<evidence type="ECO:0000313" key="12">
    <source>
        <dbReference type="Proteomes" id="UP001355207"/>
    </source>
</evidence>
<name>A0AAX4JRX1_9TREE</name>
<reference evidence="11 12" key="1">
    <citation type="submission" date="2024-01" db="EMBL/GenBank/DDBJ databases">
        <title>Comparative genomics of Cryptococcus and Kwoniella reveals pathogenesis evolution and contrasting modes of karyotype evolution via chromosome fusion or intercentromeric recombination.</title>
        <authorList>
            <person name="Coelho M.A."/>
            <person name="David-Palma M."/>
            <person name="Shea T."/>
            <person name="Bowers K."/>
            <person name="McGinley-Smith S."/>
            <person name="Mohammad A.W."/>
            <person name="Gnirke A."/>
            <person name="Yurkov A.M."/>
            <person name="Nowrousian M."/>
            <person name="Sun S."/>
            <person name="Cuomo C.A."/>
            <person name="Heitman J."/>
        </authorList>
    </citation>
    <scope>NUCLEOTIDE SEQUENCE [LARGE SCALE GENOMIC DNA]</scope>
    <source>
        <strain evidence="11 12">CBS 6074</strain>
    </source>
</reference>
<dbReference type="GO" id="GO:0000049">
    <property type="term" value="F:tRNA binding"/>
    <property type="evidence" value="ECO:0007669"/>
    <property type="project" value="TreeGrafter"/>
</dbReference>
<keyword evidence="5" id="KW-0949">S-adenosyl-L-methionine</keyword>
<gene>
    <name evidence="11" type="ORF">L201_002906</name>
</gene>
<dbReference type="GO" id="GO:0052905">
    <property type="term" value="F:tRNA (guanosine(9)-N1)-methyltransferase activity"/>
    <property type="evidence" value="ECO:0007669"/>
    <property type="project" value="UniProtKB-EC"/>
</dbReference>
<evidence type="ECO:0000256" key="5">
    <source>
        <dbReference type="ARBA" id="ARBA00022691"/>
    </source>
</evidence>
<proteinExistence type="predicted"/>
<feature type="region of interest" description="Disordered" evidence="9">
    <location>
        <begin position="1"/>
        <end position="73"/>
    </location>
</feature>
<evidence type="ECO:0000256" key="2">
    <source>
        <dbReference type="ARBA" id="ARBA00020451"/>
    </source>
</evidence>
<feature type="compositionally biased region" description="Basic residues" evidence="9">
    <location>
        <begin position="56"/>
        <end position="67"/>
    </location>
</feature>
<keyword evidence="3" id="KW-0489">Methyltransferase</keyword>
<evidence type="ECO:0000256" key="7">
    <source>
        <dbReference type="ARBA" id="ARBA00032166"/>
    </source>
</evidence>
<dbReference type="GeneID" id="91093577"/>
<feature type="domain" description="SAM-dependent MTase TRM10-type" evidence="10">
    <location>
        <begin position="122"/>
        <end position="384"/>
    </location>
</feature>
<feature type="compositionally biased region" description="Basic and acidic residues" evidence="9">
    <location>
        <begin position="44"/>
        <end position="55"/>
    </location>
</feature>
<dbReference type="EMBL" id="CP144100">
    <property type="protein sequence ID" value="WWC88004.1"/>
    <property type="molecule type" value="Genomic_DNA"/>
</dbReference>
<evidence type="ECO:0000256" key="1">
    <source>
        <dbReference type="ARBA" id="ARBA00012797"/>
    </source>
</evidence>
<dbReference type="GO" id="GO:0002939">
    <property type="term" value="P:tRNA N1-guanine methylation"/>
    <property type="evidence" value="ECO:0007669"/>
    <property type="project" value="TreeGrafter"/>
</dbReference>
<evidence type="ECO:0000256" key="4">
    <source>
        <dbReference type="ARBA" id="ARBA00022679"/>
    </source>
</evidence>
<evidence type="ECO:0000256" key="8">
    <source>
        <dbReference type="ARBA" id="ARBA00048434"/>
    </source>
</evidence>